<sequence>MSEDTQAQRRIHAIGQQLSSTASASASGSQPLPPIASRAPGSSAPRVLGKVVIITGANSAIGIGRATAHRYAESGARAIYLCDIDDSNLDAHCREITGAFPKVDVYARRMDAASDGEVKSVVDDAVKRYGRLDVFFANAGMAGPPLHFTQFTDDEFMNVIKVNTLSAFLAVKYAAPAMMKTSASKPQSSGSIVATASVAGLRSNAGSSAYSAAKAAVVSLAQTTSFQLAGTGVRVNAICPGLIETGMTEVVFEMARQRGTENKIGQLNPAKRAGYPDEIARVALFLGSDESSYVNGQAWAVDGGLSAGHPFVPGKLA</sequence>
<dbReference type="Gene3D" id="3.40.50.720">
    <property type="entry name" value="NAD(P)-binding Rossmann-like Domain"/>
    <property type="match status" value="1"/>
</dbReference>
<proteinExistence type="inferred from homology"/>
<dbReference type="CDD" id="cd05233">
    <property type="entry name" value="SDR_c"/>
    <property type="match status" value="1"/>
</dbReference>
<comment type="caution">
    <text evidence="5">The sequence shown here is derived from an EMBL/GenBank/DDBJ whole genome shotgun (WGS) entry which is preliminary data.</text>
</comment>
<dbReference type="OrthoDB" id="4131217at2759"/>
<dbReference type="InterPro" id="IPR002347">
    <property type="entry name" value="SDR_fam"/>
</dbReference>
<reference evidence="5" key="1">
    <citation type="journal article" date="2021" name="Nat. Commun.">
        <title>Genetic determinants of endophytism in the Arabidopsis root mycobiome.</title>
        <authorList>
            <person name="Mesny F."/>
            <person name="Miyauchi S."/>
            <person name="Thiergart T."/>
            <person name="Pickel B."/>
            <person name="Atanasova L."/>
            <person name="Karlsson M."/>
            <person name="Huettel B."/>
            <person name="Barry K.W."/>
            <person name="Haridas S."/>
            <person name="Chen C."/>
            <person name="Bauer D."/>
            <person name="Andreopoulos W."/>
            <person name="Pangilinan J."/>
            <person name="LaButti K."/>
            <person name="Riley R."/>
            <person name="Lipzen A."/>
            <person name="Clum A."/>
            <person name="Drula E."/>
            <person name="Henrissat B."/>
            <person name="Kohler A."/>
            <person name="Grigoriev I.V."/>
            <person name="Martin F.M."/>
            <person name="Hacquard S."/>
        </authorList>
    </citation>
    <scope>NUCLEOTIDE SEQUENCE</scope>
    <source>
        <strain evidence="5">MPI-CAGE-CH-0235</strain>
    </source>
</reference>
<protein>
    <submittedName>
        <fullName evidence="5">3-oxoacyl-reductase</fullName>
    </submittedName>
</protein>
<evidence type="ECO:0000313" key="6">
    <source>
        <dbReference type="Proteomes" id="UP000813444"/>
    </source>
</evidence>
<comment type="similarity">
    <text evidence="1">Belongs to the short-chain dehydrogenases/reductases (SDR) family.</text>
</comment>
<dbReference type="InterPro" id="IPR020904">
    <property type="entry name" value="Sc_DH/Rdtase_CS"/>
</dbReference>
<dbReference type="GO" id="GO:0016491">
    <property type="term" value="F:oxidoreductase activity"/>
    <property type="evidence" value="ECO:0007669"/>
    <property type="project" value="UniProtKB-KW"/>
</dbReference>
<dbReference type="PRINTS" id="PR00081">
    <property type="entry name" value="GDHRDH"/>
</dbReference>
<name>A0A8K0WS74_9HYPO</name>
<keyword evidence="3" id="KW-0560">Oxidoreductase</keyword>
<gene>
    <name evidence="5" type="ORF">B0I35DRAFT_450556</name>
</gene>
<feature type="compositionally biased region" description="Low complexity" evidence="4">
    <location>
        <begin position="19"/>
        <end position="29"/>
    </location>
</feature>
<dbReference type="InterPro" id="IPR036291">
    <property type="entry name" value="NAD(P)-bd_dom_sf"/>
</dbReference>
<dbReference type="FunFam" id="3.40.50.720:FF:000084">
    <property type="entry name" value="Short-chain dehydrogenase reductase"/>
    <property type="match status" value="1"/>
</dbReference>
<feature type="region of interest" description="Disordered" evidence="4">
    <location>
        <begin position="16"/>
        <end position="43"/>
    </location>
</feature>
<evidence type="ECO:0000313" key="5">
    <source>
        <dbReference type="EMBL" id="KAH7320975.1"/>
    </source>
</evidence>
<evidence type="ECO:0000256" key="2">
    <source>
        <dbReference type="ARBA" id="ARBA00022857"/>
    </source>
</evidence>
<dbReference type="PANTHER" id="PTHR43180:SF66">
    <property type="entry name" value="SHORT-CHAIN DEHYDROGENASE_REDUCTASE FAMILY PROTEIN"/>
    <property type="match status" value="1"/>
</dbReference>
<evidence type="ECO:0000256" key="1">
    <source>
        <dbReference type="ARBA" id="ARBA00006484"/>
    </source>
</evidence>
<dbReference type="PROSITE" id="PS00061">
    <property type="entry name" value="ADH_SHORT"/>
    <property type="match status" value="1"/>
</dbReference>
<dbReference type="AlphaFoldDB" id="A0A8K0WS74"/>
<keyword evidence="6" id="KW-1185">Reference proteome</keyword>
<dbReference type="PANTHER" id="PTHR43180">
    <property type="entry name" value="3-OXOACYL-(ACYL-CARRIER-PROTEIN) REDUCTASE (AFU_ORTHOLOGUE AFUA_6G11210)"/>
    <property type="match status" value="1"/>
</dbReference>
<accession>A0A8K0WS74</accession>
<dbReference type="EMBL" id="JAGPNK010000005">
    <property type="protein sequence ID" value="KAH7320975.1"/>
    <property type="molecule type" value="Genomic_DNA"/>
</dbReference>
<dbReference type="PRINTS" id="PR00080">
    <property type="entry name" value="SDRFAMILY"/>
</dbReference>
<dbReference type="Pfam" id="PF13561">
    <property type="entry name" value="adh_short_C2"/>
    <property type="match status" value="1"/>
</dbReference>
<dbReference type="SUPFAM" id="SSF51735">
    <property type="entry name" value="NAD(P)-binding Rossmann-fold domains"/>
    <property type="match status" value="1"/>
</dbReference>
<keyword evidence="2" id="KW-0521">NADP</keyword>
<dbReference type="Proteomes" id="UP000813444">
    <property type="component" value="Unassembled WGS sequence"/>
</dbReference>
<evidence type="ECO:0000256" key="3">
    <source>
        <dbReference type="ARBA" id="ARBA00023002"/>
    </source>
</evidence>
<evidence type="ECO:0000256" key="4">
    <source>
        <dbReference type="SAM" id="MobiDB-lite"/>
    </source>
</evidence>
<organism evidence="5 6">
    <name type="scientific">Stachybotrys elegans</name>
    <dbReference type="NCBI Taxonomy" id="80388"/>
    <lineage>
        <taxon>Eukaryota</taxon>
        <taxon>Fungi</taxon>
        <taxon>Dikarya</taxon>
        <taxon>Ascomycota</taxon>
        <taxon>Pezizomycotina</taxon>
        <taxon>Sordariomycetes</taxon>
        <taxon>Hypocreomycetidae</taxon>
        <taxon>Hypocreales</taxon>
        <taxon>Stachybotryaceae</taxon>
        <taxon>Stachybotrys</taxon>
    </lineage>
</organism>